<evidence type="ECO:0008006" key="6">
    <source>
        <dbReference type="Google" id="ProtNLM"/>
    </source>
</evidence>
<comment type="caution">
    <text evidence="4">The sequence shown here is derived from an EMBL/GenBank/DDBJ whole genome shotgun (WGS) entry which is preliminary data.</text>
</comment>
<feature type="signal peptide" evidence="3">
    <location>
        <begin position="1"/>
        <end position="25"/>
    </location>
</feature>
<name>A0A2T7P1S6_POMCA</name>
<feature type="region of interest" description="Disordered" evidence="1">
    <location>
        <begin position="198"/>
        <end position="218"/>
    </location>
</feature>
<dbReference type="AlphaFoldDB" id="A0A2T7P1S6"/>
<dbReference type="EMBL" id="PZQS01000007">
    <property type="protein sequence ID" value="PVD27375.1"/>
    <property type="molecule type" value="Genomic_DNA"/>
</dbReference>
<keyword evidence="2" id="KW-0812">Transmembrane</keyword>
<evidence type="ECO:0000313" key="5">
    <source>
        <dbReference type="Proteomes" id="UP000245119"/>
    </source>
</evidence>
<keyword evidence="2" id="KW-0472">Membrane</keyword>
<evidence type="ECO:0000256" key="3">
    <source>
        <dbReference type="SAM" id="SignalP"/>
    </source>
</evidence>
<organism evidence="4 5">
    <name type="scientific">Pomacea canaliculata</name>
    <name type="common">Golden apple snail</name>
    <dbReference type="NCBI Taxonomy" id="400727"/>
    <lineage>
        <taxon>Eukaryota</taxon>
        <taxon>Metazoa</taxon>
        <taxon>Spiralia</taxon>
        <taxon>Lophotrochozoa</taxon>
        <taxon>Mollusca</taxon>
        <taxon>Gastropoda</taxon>
        <taxon>Caenogastropoda</taxon>
        <taxon>Architaenioglossa</taxon>
        <taxon>Ampullarioidea</taxon>
        <taxon>Ampullariidae</taxon>
        <taxon>Pomacea</taxon>
    </lineage>
</organism>
<gene>
    <name evidence="4" type="ORF">C0Q70_12533</name>
</gene>
<feature type="chain" id="PRO_5015744571" description="Ig-like domain-containing protein" evidence="3">
    <location>
        <begin position="26"/>
        <end position="218"/>
    </location>
</feature>
<keyword evidence="5" id="KW-1185">Reference proteome</keyword>
<reference evidence="4 5" key="1">
    <citation type="submission" date="2018-04" db="EMBL/GenBank/DDBJ databases">
        <title>The genome of golden apple snail Pomacea canaliculata provides insight into stress tolerance and invasive adaptation.</title>
        <authorList>
            <person name="Liu C."/>
            <person name="Liu B."/>
            <person name="Ren Y."/>
            <person name="Zhang Y."/>
            <person name="Wang H."/>
            <person name="Li S."/>
            <person name="Jiang F."/>
            <person name="Yin L."/>
            <person name="Zhang G."/>
            <person name="Qian W."/>
            <person name="Fan W."/>
        </authorList>
    </citation>
    <scope>NUCLEOTIDE SEQUENCE [LARGE SCALE GENOMIC DNA]</scope>
    <source>
        <strain evidence="4">SZHN2017</strain>
        <tissue evidence="4">Muscle</tissue>
    </source>
</reference>
<keyword evidence="2" id="KW-1133">Transmembrane helix</keyword>
<keyword evidence="3" id="KW-0732">Signal</keyword>
<proteinExistence type="predicted"/>
<dbReference type="Proteomes" id="UP000245119">
    <property type="component" value="Linkage Group LG7"/>
</dbReference>
<sequence length="218" mass="24713">MTTEDEQQHFCWVCAFMMLCCHAQGQEYECEMEFTGKCINKVRWKIPEKYAQRETPFTVSYMSSEGKTENAVLLHYVGRYYCEAAGGHVCDDGDNSTSIIRNSATACVTDRMYILAADGEDDVFCMPTQNERGTSGSHPDTRKQSNTNDTFHNKGSFVAVTAGIVCSVVMLLLILIAVVWFQIRRGRWKFIKQMKVPLDDPEEQDTSENTRSLKRQGG</sequence>
<evidence type="ECO:0000256" key="2">
    <source>
        <dbReference type="SAM" id="Phobius"/>
    </source>
</evidence>
<feature type="region of interest" description="Disordered" evidence="1">
    <location>
        <begin position="130"/>
        <end position="149"/>
    </location>
</feature>
<evidence type="ECO:0000313" key="4">
    <source>
        <dbReference type="EMBL" id="PVD27375.1"/>
    </source>
</evidence>
<accession>A0A2T7P1S6</accession>
<evidence type="ECO:0000256" key="1">
    <source>
        <dbReference type="SAM" id="MobiDB-lite"/>
    </source>
</evidence>
<feature type="transmembrane region" description="Helical" evidence="2">
    <location>
        <begin position="157"/>
        <end position="183"/>
    </location>
</feature>
<protein>
    <recommendedName>
        <fullName evidence="6">Ig-like domain-containing protein</fullName>
    </recommendedName>
</protein>